<feature type="domain" description="EAL" evidence="1">
    <location>
        <begin position="8"/>
        <end position="258"/>
    </location>
</feature>
<dbReference type="InterPro" id="IPR035919">
    <property type="entry name" value="EAL_sf"/>
</dbReference>
<organism evidence="2 3">
    <name type="scientific">Cellulomonas fimi</name>
    <dbReference type="NCBI Taxonomy" id="1708"/>
    <lineage>
        <taxon>Bacteria</taxon>
        <taxon>Bacillati</taxon>
        <taxon>Actinomycetota</taxon>
        <taxon>Actinomycetes</taxon>
        <taxon>Micrococcales</taxon>
        <taxon>Cellulomonadaceae</taxon>
        <taxon>Cellulomonas</taxon>
    </lineage>
</organism>
<dbReference type="InterPro" id="IPR019278">
    <property type="entry name" value="DICT_dom"/>
</dbReference>
<evidence type="ECO:0000259" key="1">
    <source>
        <dbReference type="PROSITE" id="PS50883"/>
    </source>
</evidence>
<sequence>MHAPSLLALARNPTIADVIAHRAVTAVYQPVADLTSGAVVAYEALARGPRGTTLERPDMLFAAAAADGRTVELDRLCREVALRGAGHALAAPWTLFVNVEPVAAPPGVTVTRHSGDLLGPGLGPGPRVVAEITERNLTSRPAELLRMVERFRARGWGIALDDLGADPGSLALLPLLRPDVIKLDLRLVQDRPSQAIAEIASAVNAEAERSGAVVLAEGIETDEQAMVARSLGATLGQGWLLGRPGPLPSVLPPSPLVGVPIGHVRPGNPMASPFEGVAARRTVRSATKRLLIAMSKHIEGQALASPAAAVVLAAFQERRFFTPATRRRYSRPAEHATFVGTLGADLDPEPAAGVRGAHLHADDPVRGEWDIAVVGPHFAAALVARDLGDDGPQDDRRFEYILTHDRDLVVGVAGDLMARMLPDPPPVPA</sequence>
<dbReference type="InterPro" id="IPR050706">
    <property type="entry name" value="Cyclic-di-GMP_PDE-like"/>
</dbReference>
<dbReference type="PANTHER" id="PTHR33121">
    <property type="entry name" value="CYCLIC DI-GMP PHOSPHODIESTERASE PDEF"/>
    <property type="match status" value="1"/>
</dbReference>
<evidence type="ECO:0000313" key="3">
    <source>
        <dbReference type="Proteomes" id="UP000562124"/>
    </source>
</evidence>
<dbReference type="Proteomes" id="UP000562124">
    <property type="component" value="Unassembled WGS sequence"/>
</dbReference>
<dbReference type="CDD" id="cd01948">
    <property type="entry name" value="EAL"/>
    <property type="match status" value="1"/>
</dbReference>
<dbReference type="Gene3D" id="3.20.20.450">
    <property type="entry name" value="EAL domain"/>
    <property type="match status" value="1"/>
</dbReference>
<dbReference type="SMART" id="SM00052">
    <property type="entry name" value="EAL"/>
    <property type="match status" value="1"/>
</dbReference>
<reference evidence="2 3" key="1">
    <citation type="submission" date="2020-04" db="EMBL/GenBank/DDBJ databases">
        <title>Sequencing and Assembly of C. fimi.</title>
        <authorList>
            <person name="Ramsey A.R."/>
        </authorList>
    </citation>
    <scope>NUCLEOTIDE SEQUENCE [LARGE SCALE GENOMIC DNA]</scope>
    <source>
        <strain evidence="2 3">SB</strain>
    </source>
</reference>
<protein>
    <submittedName>
        <fullName evidence="2">EAL domain-containing protein</fullName>
    </submittedName>
</protein>
<dbReference type="PANTHER" id="PTHR33121:SF76">
    <property type="entry name" value="SIGNALING PROTEIN"/>
    <property type="match status" value="1"/>
</dbReference>
<dbReference type="Pfam" id="PF00563">
    <property type="entry name" value="EAL"/>
    <property type="match status" value="1"/>
</dbReference>
<dbReference type="EMBL" id="JABCJJ010000005">
    <property type="protein sequence ID" value="NMR19509.1"/>
    <property type="molecule type" value="Genomic_DNA"/>
</dbReference>
<dbReference type="GO" id="GO:0071111">
    <property type="term" value="F:cyclic-guanylate-specific phosphodiesterase activity"/>
    <property type="evidence" value="ECO:0007669"/>
    <property type="project" value="InterPro"/>
</dbReference>
<dbReference type="SUPFAM" id="SSF141868">
    <property type="entry name" value="EAL domain-like"/>
    <property type="match status" value="1"/>
</dbReference>
<dbReference type="PROSITE" id="PS50883">
    <property type="entry name" value="EAL"/>
    <property type="match status" value="1"/>
</dbReference>
<evidence type="ECO:0000313" key="2">
    <source>
        <dbReference type="EMBL" id="NMR19509.1"/>
    </source>
</evidence>
<dbReference type="InterPro" id="IPR001633">
    <property type="entry name" value="EAL_dom"/>
</dbReference>
<name>A0A7Y0LX33_CELFI</name>
<comment type="caution">
    <text evidence="2">The sequence shown here is derived from an EMBL/GenBank/DDBJ whole genome shotgun (WGS) entry which is preliminary data.</text>
</comment>
<keyword evidence="3" id="KW-1185">Reference proteome</keyword>
<gene>
    <name evidence="2" type="ORF">HIR71_04610</name>
</gene>
<dbReference type="AlphaFoldDB" id="A0A7Y0LX33"/>
<dbReference type="Pfam" id="PF10069">
    <property type="entry name" value="DICT"/>
    <property type="match status" value="1"/>
</dbReference>
<proteinExistence type="predicted"/>
<accession>A0A7Y0LX33</accession>